<organism evidence="2 3">
    <name type="scientific">Emericellopsis cladophorae</name>
    <dbReference type="NCBI Taxonomy" id="2686198"/>
    <lineage>
        <taxon>Eukaryota</taxon>
        <taxon>Fungi</taxon>
        <taxon>Dikarya</taxon>
        <taxon>Ascomycota</taxon>
        <taxon>Pezizomycotina</taxon>
        <taxon>Sordariomycetes</taxon>
        <taxon>Hypocreomycetidae</taxon>
        <taxon>Hypocreales</taxon>
        <taxon>Bionectriaceae</taxon>
        <taxon>Emericellopsis</taxon>
    </lineage>
</organism>
<protein>
    <submittedName>
        <fullName evidence="2">Protein dpy-30</fullName>
    </submittedName>
</protein>
<keyword evidence="3" id="KW-1185">Reference proteome</keyword>
<accession>A0A9P9Y663</accession>
<sequence length="88" mass="9643">MADENARDESVTDPPVPATSAEEPIADGTPLKDTLMTDATFEQPGHPQCVARVQLPRGQGHPRQALELPLYIPTLAFRYPRKHLPTAT</sequence>
<comment type="caution">
    <text evidence="2">The sequence shown here is derived from an EMBL/GenBank/DDBJ whole genome shotgun (WGS) entry which is preliminary data.</text>
</comment>
<evidence type="ECO:0000313" key="2">
    <source>
        <dbReference type="EMBL" id="KAI6783765.1"/>
    </source>
</evidence>
<proteinExistence type="predicted"/>
<dbReference type="EMBL" id="JAGIXG020000006">
    <property type="protein sequence ID" value="KAI6783765.1"/>
    <property type="molecule type" value="Genomic_DNA"/>
</dbReference>
<gene>
    <name evidence="2" type="ORF">J7T54_001641</name>
</gene>
<dbReference type="GeneID" id="75828158"/>
<dbReference type="RefSeq" id="XP_051364621.1">
    <property type="nucleotide sequence ID" value="XM_051503659.1"/>
</dbReference>
<dbReference type="AlphaFoldDB" id="A0A9P9Y663"/>
<feature type="region of interest" description="Disordered" evidence="1">
    <location>
        <begin position="1"/>
        <end position="32"/>
    </location>
</feature>
<evidence type="ECO:0000256" key="1">
    <source>
        <dbReference type="SAM" id="MobiDB-lite"/>
    </source>
</evidence>
<reference evidence="2" key="2">
    <citation type="submission" date="2022-07" db="EMBL/GenBank/DDBJ databases">
        <authorList>
            <person name="Goncalves M.F.M."/>
            <person name="Hilario S."/>
            <person name="Van De Peer Y."/>
            <person name="Esteves A.C."/>
            <person name="Alves A."/>
        </authorList>
    </citation>
    <scope>NUCLEOTIDE SEQUENCE</scope>
    <source>
        <strain evidence="2">MUM 19.33</strain>
    </source>
</reference>
<evidence type="ECO:0000313" key="3">
    <source>
        <dbReference type="Proteomes" id="UP001055219"/>
    </source>
</evidence>
<name>A0A9P9Y663_9HYPO</name>
<dbReference type="Proteomes" id="UP001055219">
    <property type="component" value="Unassembled WGS sequence"/>
</dbReference>
<reference evidence="2" key="1">
    <citation type="journal article" date="2021" name="J Fungi (Basel)">
        <title>Genomic and Metabolomic Analyses of the Marine Fungus Emericellopsis cladophorae: Insights into Saltwater Adaptability Mechanisms and Its Biosynthetic Potential.</title>
        <authorList>
            <person name="Goncalves M.F.M."/>
            <person name="Hilario S."/>
            <person name="Van de Peer Y."/>
            <person name="Esteves A.C."/>
            <person name="Alves A."/>
        </authorList>
    </citation>
    <scope>NUCLEOTIDE SEQUENCE</scope>
    <source>
        <strain evidence="2">MUM 19.33</strain>
    </source>
</reference>
<feature type="compositionally biased region" description="Basic and acidic residues" evidence="1">
    <location>
        <begin position="1"/>
        <end position="10"/>
    </location>
</feature>